<dbReference type="SUPFAM" id="SSF48452">
    <property type="entry name" value="TPR-like"/>
    <property type="match status" value="1"/>
</dbReference>
<evidence type="ECO:0000256" key="3">
    <source>
        <dbReference type="ARBA" id="ARBA00023237"/>
    </source>
</evidence>
<gene>
    <name evidence="8" type="ORF">SAMN05216323_100390</name>
</gene>
<evidence type="ECO:0000256" key="2">
    <source>
        <dbReference type="ARBA" id="ARBA00023136"/>
    </source>
</evidence>
<sequence length="833" mass="92905">MKGLHLLLSVLLTFSISPSFSQESLPKSFKDIFSDAEYYFQYGDYREALALYSQAQRIEPANHNINYRIGFCLLNIPGQKEKALAYLEYASNKISDTYQEGSYKETSAPPIIWLYLGDAYRIKIELEKAIIAYNTFKAQLDVKDVYNHDFVDQQIKACEKAKFFLAKPVKTTLDILEFEFPNLELAYAPIVSEDESSLFFTQHKKFYEALYWSKKVEGKWTTPISLNIPVGLDGEISISSCSADGKEIFIFSNDHGNGEIFYSKFNGKEWSKATKLNKNINTPYWETNASISKDGKTLYFSSNRKGGFGGIDIYKSELDSKGEWGPAQNAGSSINTPYNEEAPYFCEDKGMLFFASQGHENMGGYDIFFSKVSSEGYSSPINLGYPMNSTDDDLFFSPLCGPGIKGLVFKRKNTTKVITQLAEIGLVPNSNLAEISGSVLSQDKADLSSANLKLFTIDQRSGDTLLPKMAVGSTDFSFSVSTGNYTMIAEADGYQTIRNDFYVPEEVAGATLPYTFFLIPSEVLSGEYLTVRSIQFGFDSYILSRDAQVELEKVYNIMQAYPSVLVEVVGHTDTKGAQAYNKTLSLKRAKAAIDLLTDKGIDPSRFVARGVGAAENIAINQNPDGTDNPLGRRFNRRVSIKILKSDRSLIIAEDISIPENLKANKENFFTILLCRTSNQPDTTFFQTLPLLKNQIVKPYKTPVGYLVTVGEFGNKADAIKLMNQCIDGGYATATIISDVTLSTLTQDSNLEQQEPAASNEVKFTIQILAAKQPVPVSNFKGLADLVKEVRGKDNMYRYILGEFSDREMAIQVLKQKVSPIYPDAFVTNLSRIK</sequence>
<comment type="subcellular location">
    <subcellularLocation>
        <location evidence="1">Cell outer membrane</location>
    </subcellularLocation>
</comment>
<evidence type="ECO:0000256" key="4">
    <source>
        <dbReference type="PROSITE-ProRule" id="PRU00339"/>
    </source>
</evidence>
<dbReference type="PRINTS" id="PR01021">
    <property type="entry name" value="OMPADOMAIN"/>
</dbReference>
<dbReference type="SUPFAM" id="SSF103088">
    <property type="entry name" value="OmpA-like"/>
    <property type="match status" value="1"/>
</dbReference>
<keyword evidence="9" id="KW-1185">Reference proteome</keyword>
<dbReference type="InterPro" id="IPR011990">
    <property type="entry name" value="TPR-like_helical_dom_sf"/>
</dbReference>
<dbReference type="Proteomes" id="UP000199452">
    <property type="component" value="Unassembled WGS sequence"/>
</dbReference>
<keyword evidence="4" id="KW-0802">TPR repeat</keyword>
<keyword evidence="6" id="KW-0732">Signal</keyword>
<dbReference type="PROSITE" id="PS50005">
    <property type="entry name" value="TPR"/>
    <property type="match status" value="1"/>
</dbReference>
<reference evidence="8 9" key="1">
    <citation type="submission" date="2016-09" db="EMBL/GenBank/DDBJ databases">
        <authorList>
            <person name="Capua I."/>
            <person name="De Benedictis P."/>
            <person name="Joannis T."/>
            <person name="Lombin L.H."/>
            <person name="Cattoli G."/>
        </authorList>
    </citation>
    <scope>NUCLEOTIDE SEQUENCE [LARGE SCALE GENOMIC DNA]</scope>
    <source>
        <strain evidence="8 9">A7P-90m</strain>
    </source>
</reference>
<dbReference type="RefSeq" id="WP_092434792.1">
    <property type="nucleotide sequence ID" value="NZ_FMYP01000003.1"/>
</dbReference>
<dbReference type="Gene3D" id="2.120.10.30">
    <property type="entry name" value="TolB, C-terminal domain"/>
    <property type="match status" value="1"/>
</dbReference>
<dbReference type="CDD" id="cd07185">
    <property type="entry name" value="OmpA_C-like"/>
    <property type="match status" value="1"/>
</dbReference>
<dbReference type="GO" id="GO:0009279">
    <property type="term" value="C:cell outer membrane"/>
    <property type="evidence" value="ECO:0007669"/>
    <property type="project" value="UniProtKB-SubCell"/>
</dbReference>
<proteinExistence type="predicted"/>
<name>A0A1G6GS09_9BACT</name>
<dbReference type="Gene3D" id="1.25.40.10">
    <property type="entry name" value="Tetratricopeptide repeat domain"/>
    <property type="match status" value="1"/>
</dbReference>
<dbReference type="Pfam" id="PF00691">
    <property type="entry name" value="OmpA"/>
    <property type="match status" value="1"/>
</dbReference>
<dbReference type="Gene3D" id="3.30.1330.60">
    <property type="entry name" value="OmpA-like domain"/>
    <property type="match status" value="1"/>
</dbReference>
<dbReference type="EMBL" id="FMYP01000003">
    <property type="protein sequence ID" value="SDB84832.1"/>
    <property type="molecule type" value="Genomic_DNA"/>
</dbReference>
<feature type="repeat" description="TPR" evidence="4">
    <location>
        <begin position="29"/>
        <end position="62"/>
    </location>
</feature>
<dbReference type="PANTHER" id="PTHR30329:SF21">
    <property type="entry name" value="LIPOPROTEIN YIAD-RELATED"/>
    <property type="match status" value="1"/>
</dbReference>
<evidence type="ECO:0000256" key="5">
    <source>
        <dbReference type="PROSITE-ProRule" id="PRU00473"/>
    </source>
</evidence>
<dbReference type="AlphaFoldDB" id="A0A1G6GS09"/>
<organism evidence="8 9">
    <name type="scientific">Williamwhitmania taraxaci</name>
    <dbReference type="NCBI Taxonomy" id="1640674"/>
    <lineage>
        <taxon>Bacteria</taxon>
        <taxon>Pseudomonadati</taxon>
        <taxon>Bacteroidota</taxon>
        <taxon>Bacteroidia</taxon>
        <taxon>Bacteroidales</taxon>
        <taxon>Williamwhitmaniaceae</taxon>
        <taxon>Williamwhitmania</taxon>
    </lineage>
</organism>
<dbReference type="InterPro" id="IPR011042">
    <property type="entry name" value="6-blade_b-propeller_TolB-like"/>
</dbReference>
<feature type="domain" description="OmpA-like" evidence="7">
    <location>
        <begin position="523"/>
        <end position="646"/>
    </location>
</feature>
<dbReference type="InterPro" id="IPR019734">
    <property type="entry name" value="TPR_rpt"/>
</dbReference>
<evidence type="ECO:0000256" key="1">
    <source>
        <dbReference type="ARBA" id="ARBA00004442"/>
    </source>
</evidence>
<dbReference type="InterPro" id="IPR050330">
    <property type="entry name" value="Bact_OuterMem_StrucFunc"/>
</dbReference>
<feature type="chain" id="PRO_5011666277" evidence="6">
    <location>
        <begin position="22"/>
        <end position="833"/>
    </location>
</feature>
<dbReference type="Pfam" id="PF07676">
    <property type="entry name" value="PD40"/>
    <property type="match status" value="1"/>
</dbReference>
<dbReference type="InterPro" id="IPR011659">
    <property type="entry name" value="WD40"/>
</dbReference>
<dbReference type="InterPro" id="IPR006664">
    <property type="entry name" value="OMP_bac"/>
</dbReference>
<dbReference type="InterPro" id="IPR006665">
    <property type="entry name" value="OmpA-like"/>
</dbReference>
<dbReference type="SUPFAM" id="SSF82171">
    <property type="entry name" value="DPP6 N-terminal domain-like"/>
    <property type="match status" value="1"/>
</dbReference>
<keyword evidence="2 5" id="KW-0472">Membrane</keyword>
<evidence type="ECO:0000256" key="6">
    <source>
        <dbReference type="SAM" id="SignalP"/>
    </source>
</evidence>
<dbReference type="PANTHER" id="PTHR30329">
    <property type="entry name" value="STATOR ELEMENT OF FLAGELLAR MOTOR COMPLEX"/>
    <property type="match status" value="1"/>
</dbReference>
<protein>
    <submittedName>
        <fullName evidence="8">Outer membrane protein OmpA</fullName>
    </submittedName>
</protein>
<dbReference type="InterPro" id="IPR036737">
    <property type="entry name" value="OmpA-like_sf"/>
</dbReference>
<dbReference type="PROSITE" id="PS51123">
    <property type="entry name" value="OMPA_2"/>
    <property type="match status" value="1"/>
</dbReference>
<evidence type="ECO:0000313" key="8">
    <source>
        <dbReference type="EMBL" id="SDB84832.1"/>
    </source>
</evidence>
<keyword evidence="3" id="KW-0998">Cell outer membrane</keyword>
<evidence type="ECO:0000313" key="9">
    <source>
        <dbReference type="Proteomes" id="UP000199452"/>
    </source>
</evidence>
<accession>A0A1G6GS09</accession>
<dbReference type="OrthoDB" id="9805336at2"/>
<dbReference type="STRING" id="1640674.SAMN05216323_100390"/>
<feature type="signal peptide" evidence="6">
    <location>
        <begin position="1"/>
        <end position="21"/>
    </location>
</feature>
<evidence type="ECO:0000259" key="7">
    <source>
        <dbReference type="PROSITE" id="PS51123"/>
    </source>
</evidence>